<evidence type="ECO:0000313" key="3">
    <source>
        <dbReference type="Proteomes" id="UP000289738"/>
    </source>
</evidence>
<dbReference type="AlphaFoldDB" id="A0A444Z7Q9"/>
<dbReference type="Proteomes" id="UP000289738">
    <property type="component" value="Chromosome B05"/>
</dbReference>
<gene>
    <name evidence="2" type="ORF">Ahy_B05g078675</name>
</gene>
<protein>
    <submittedName>
        <fullName evidence="2">Uncharacterized protein</fullName>
    </submittedName>
</protein>
<sequence length="120" mass="13177">MKIDNGNKKEKKIKHKRQASQQGKNQYVLKAEAYSTAKVRNRGTDNLTELPLDEPLSVVESVVGELGDSAAVPVPVADPAGEFAGEGEEAVDKHMKLISRNDMGFSPTCKHWEEPEPEFG</sequence>
<organism evidence="2 3">
    <name type="scientific">Arachis hypogaea</name>
    <name type="common">Peanut</name>
    <dbReference type="NCBI Taxonomy" id="3818"/>
    <lineage>
        <taxon>Eukaryota</taxon>
        <taxon>Viridiplantae</taxon>
        <taxon>Streptophyta</taxon>
        <taxon>Embryophyta</taxon>
        <taxon>Tracheophyta</taxon>
        <taxon>Spermatophyta</taxon>
        <taxon>Magnoliopsida</taxon>
        <taxon>eudicotyledons</taxon>
        <taxon>Gunneridae</taxon>
        <taxon>Pentapetalae</taxon>
        <taxon>rosids</taxon>
        <taxon>fabids</taxon>
        <taxon>Fabales</taxon>
        <taxon>Fabaceae</taxon>
        <taxon>Papilionoideae</taxon>
        <taxon>50 kb inversion clade</taxon>
        <taxon>dalbergioids sensu lato</taxon>
        <taxon>Dalbergieae</taxon>
        <taxon>Pterocarpus clade</taxon>
        <taxon>Arachis</taxon>
    </lineage>
</organism>
<keyword evidence="3" id="KW-1185">Reference proteome</keyword>
<reference evidence="2 3" key="1">
    <citation type="submission" date="2019-01" db="EMBL/GenBank/DDBJ databases">
        <title>Sequencing of cultivated peanut Arachis hypogaea provides insights into genome evolution and oil improvement.</title>
        <authorList>
            <person name="Chen X."/>
        </authorList>
    </citation>
    <scope>NUCLEOTIDE SEQUENCE [LARGE SCALE GENOMIC DNA]</scope>
    <source>
        <strain evidence="3">cv. Fuhuasheng</strain>
        <tissue evidence="2">Leaves</tissue>
    </source>
</reference>
<name>A0A444Z7Q9_ARAHY</name>
<accession>A0A444Z7Q9</accession>
<feature type="compositionally biased region" description="Basic residues" evidence="1">
    <location>
        <begin position="9"/>
        <end position="18"/>
    </location>
</feature>
<feature type="region of interest" description="Disordered" evidence="1">
    <location>
        <begin position="1"/>
        <end position="25"/>
    </location>
</feature>
<comment type="caution">
    <text evidence="2">The sequence shown here is derived from an EMBL/GenBank/DDBJ whole genome shotgun (WGS) entry which is preliminary data.</text>
</comment>
<evidence type="ECO:0000313" key="2">
    <source>
        <dbReference type="EMBL" id="RYR10201.1"/>
    </source>
</evidence>
<dbReference type="EMBL" id="SDMP01000015">
    <property type="protein sequence ID" value="RYR10201.1"/>
    <property type="molecule type" value="Genomic_DNA"/>
</dbReference>
<evidence type="ECO:0000256" key="1">
    <source>
        <dbReference type="SAM" id="MobiDB-lite"/>
    </source>
</evidence>
<proteinExistence type="predicted"/>